<comment type="caution">
    <text evidence="2">The sequence shown here is derived from an EMBL/GenBank/DDBJ whole genome shotgun (WGS) entry which is preliminary data.</text>
</comment>
<feature type="transmembrane region" description="Helical" evidence="1">
    <location>
        <begin position="85"/>
        <end position="103"/>
    </location>
</feature>
<dbReference type="Proteomes" id="UP001519310">
    <property type="component" value="Unassembled WGS sequence"/>
</dbReference>
<proteinExistence type="predicted"/>
<evidence type="ECO:0000313" key="3">
    <source>
        <dbReference type="Proteomes" id="UP001519310"/>
    </source>
</evidence>
<evidence type="ECO:0000313" key="2">
    <source>
        <dbReference type="EMBL" id="MBP2034227.1"/>
    </source>
</evidence>
<name>A0ABS4KW49_STRAV</name>
<keyword evidence="3" id="KW-1185">Reference proteome</keyword>
<evidence type="ECO:0008006" key="4">
    <source>
        <dbReference type="Google" id="ProtNLM"/>
    </source>
</evidence>
<protein>
    <recommendedName>
        <fullName evidence="4">Two component regulator three Y domain-containing protein</fullName>
    </recommendedName>
</protein>
<organism evidence="2 3">
    <name type="scientific">Streptomyces avidinii</name>
    <dbReference type="NCBI Taxonomy" id="1895"/>
    <lineage>
        <taxon>Bacteria</taxon>
        <taxon>Bacillati</taxon>
        <taxon>Actinomycetota</taxon>
        <taxon>Actinomycetes</taxon>
        <taxon>Kitasatosporales</taxon>
        <taxon>Streptomycetaceae</taxon>
        <taxon>Streptomyces</taxon>
    </lineage>
</organism>
<dbReference type="RefSeq" id="WP_189974419.1">
    <property type="nucleotide sequence ID" value="NZ_BMVL01000029.1"/>
</dbReference>
<accession>A0ABS4KW49</accession>
<gene>
    <name evidence="2" type="ORF">J2Z77_000011</name>
</gene>
<reference evidence="2 3" key="1">
    <citation type="submission" date="2021-03" db="EMBL/GenBank/DDBJ databases">
        <title>Genomic Encyclopedia of Type Strains, Phase IV (KMG-IV): sequencing the most valuable type-strain genomes for metagenomic binning, comparative biology and taxonomic classification.</title>
        <authorList>
            <person name="Goeker M."/>
        </authorList>
    </citation>
    <scope>NUCLEOTIDE SEQUENCE [LARGE SCALE GENOMIC DNA]</scope>
    <source>
        <strain evidence="2 3">DSM 40526</strain>
    </source>
</reference>
<sequence>MSEPSGDIKVDPIESSRQLLASPRDSVEWRWNLTPRKPGRYQLNLVVETYQGDTENVLANTAPPIHITLTVNNTFWYRVGEAKEWIIAAGAVLAALGMIFGPFRRPLVAFASARIGNGHRASRR</sequence>
<dbReference type="EMBL" id="JAGGLQ010000001">
    <property type="protein sequence ID" value="MBP2034227.1"/>
    <property type="molecule type" value="Genomic_DNA"/>
</dbReference>
<keyword evidence="1" id="KW-1133">Transmembrane helix</keyword>
<evidence type="ECO:0000256" key="1">
    <source>
        <dbReference type="SAM" id="Phobius"/>
    </source>
</evidence>
<keyword evidence="1" id="KW-0472">Membrane</keyword>
<keyword evidence="1" id="KW-0812">Transmembrane</keyword>